<accession>C7N892</accession>
<organism evidence="3 4">
    <name type="scientific">Slackia heliotrinireducens (strain ATCC 29202 / DSM 20476 / NCTC 11029 / RHS 1)</name>
    <name type="common">Peptococcus heliotrinreducens</name>
    <dbReference type="NCBI Taxonomy" id="471855"/>
    <lineage>
        <taxon>Bacteria</taxon>
        <taxon>Bacillati</taxon>
        <taxon>Actinomycetota</taxon>
        <taxon>Coriobacteriia</taxon>
        <taxon>Eggerthellales</taxon>
        <taxon>Eggerthellaceae</taxon>
        <taxon>Slackia</taxon>
    </lineage>
</organism>
<dbReference type="KEGG" id="shi:Shel_21160"/>
<dbReference type="RefSeq" id="WP_012799227.1">
    <property type="nucleotide sequence ID" value="NC_013165.1"/>
</dbReference>
<evidence type="ECO:0000313" key="4">
    <source>
        <dbReference type="Proteomes" id="UP000002026"/>
    </source>
</evidence>
<keyword evidence="4" id="KW-1185">Reference proteome</keyword>
<dbReference type="STRING" id="471855.Shel_21160"/>
<dbReference type="Gene3D" id="3.40.50.11590">
    <property type="match status" value="1"/>
</dbReference>
<dbReference type="SUPFAM" id="SSF159713">
    <property type="entry name" value="Dhaf3308-like"/>
    <property type="match status" value="1"/>
</dbReference>
<evidence type="ECO:0000259" key="1">
    <source>
        <dbReference type="Pfam" id="PF04016"/>
    </source>
</evidence>
<evidence type="ECO:0000259" key="2">
    <source>
        <dbReference type="Pfam" id="PF13938"/>
    </source>
</evidence>
<feature type="domain" description="Putative heavy-metal chelation" evidence="1">
    <location>
        <begin position="112"/>
        <end position="238"/>
    </location>
</feature>
<dbReference type="InterPro" id="IPR007161">
    <property type="entry name" value="DUF364"/>
</dbReference>
<dbReference type="Gene3D" id="3.30.390.100">
    <property type="match status" value="1"/>
</dbReference>
<dbReference type="HOGENOM" id="CLU_076326_0_0_11"/>
<dbReference type="AlphaFoldDB" id="C7N892"/>
<dbReference type="Pfam" id="PF13938">
    <property type="entry name" value="DUF4213"/>
    <property type="match status" value="1"/>
</dbReference>
<protein>
    <submittedName>
        <fullName evidence="3">Uncharacterized conserved protein</fullName>
    </submittedName>
</protein>
<dbReference type="InterPro" id="IPR025251">
    <property type="entry name" value="DUF4213"/>
</dbReference>
<proteinExistence type="predicted"/>
<sequence length="254" mass="27420">MGWELYDALIDGIPEGIAVKDFCKGVSWSYVEAECGLGIAKTVQDGARAQLYTGNYLNLDLKSLAALAKSWRFSEASLGVAAMNAWYTQPDKLAALGADVDGGESYAGRNQNPFDSMEERYTGKKIAVIGHFPGMATMDRVGHLTVLERNCRNDNDVPDSACEYILPDQDFVFLTGTTLTNKTMPRLLELSRSACTVVAGPSSLPAWPVVEAGADIVAGSVVTDAQAAKYAVRGGSKQQWRAGIKKFVWEPVRG</sequence>
<name>C7N892_SLAHD</name>
<feature type="domain" description="DUF4213" evidence="2">
    <location>
        <begin position="6"/>
        <end position="87"/>
    </location>
</feature>
<evidence type="ECO:0000313" key="3">
    <source>
        <dbReference type="EMBL" id="ACV23127.1"/>
    </source>
</evidence>
<dbReference type="EMBL" id="CP001684">
    <property type="protein sequence ID" value="ACV23127.1"/>
    <property type="molecule type" value="Genomic_DNA"/>
</dbReference>
<dbReference type="Pfam" id="PF04016">
    <property type="entry name" value="DUF364"/>
    <property type="match status" value="1"/>
</dbReference>
<reference evidence="3 4" key="1">
    <citation type="journal article" date="2009" name="Stand. Genomic Sci.">
        <title>Complete genome sequence of Slackia heliotrinireducens type strain (RHS 1).</title>
        <authorList>
            <person name="Pukall R."/>
            <person name="Lapidus A."/>
            <person name="Nolan M."/>
            <person name="Copeland A."/>
            <person name="Glavina Del Rio T."/>
            <person name="Lucas S."/>
            <person name="Chen F."/>
            <person name="Tice H."/>
            <person name="Cheng J.F."/>
            <person name="Chertkov O."/>
            <person name="Bruce D."/>
            <person name="Goodwin L."/>
            <person name="Kuske C."/>
            <person name="Brettin T."/>
            <person name="Detter J.C."/>
            <person name="Han C."/>
            <person name="Pitluck S."/>
            <person name="Pati A."/>
            <person name="Mavrommatis K."/>
            <person name="Ivanova N."/>
            <person name="Ovchinnikova G."/>
            <person name="Chen A."/>
            <person name="Palaniappan K."/>
            <person name="Schneider S."/>
            <person name="Rohde M."/>
            <person name="Chain P."/>
            <person name="D'haeseleer P."/>
            <person name="Goker M."/>
            <person name="Bristow J."/>
            <person name="Eisen J.A."/>
            <person name="Markowitz V."/>
            <person name="Kyrpides N.C."/>
            <person name="Klenk H.P."/>
            <person name="Hugenholtz P."/>
        </authorList>
    </citation>
    <scope>NUCLEOTIDE SEQUENCE [LARGE SCALE GENOMIC DNA]</scope>
    <source>
        <strain evidence="4">ATCC 29202 / DSM 20476 / NCTC 11029 / RHS 1</strain>
    </source>
</reference>
<dbReference type="Proteomes" id="UP000002026">
    <property type="component" value="Chromosome"/>
</dbReference>
<dbReference type="eggNOG" id="COG2014">
    <property type="taxonomic scope" value="Bacteria"/>
</dbReference>
<gene>
    <name evidence="3" type="ordered locus">Shel_21160</name>
</gene>